<dbReference type="CDD" id="cd17282">
    <property type="entry name" value="RMtype1_S_Eco16444ORF1681_TRD1-CR1_like"/>
    <property type="match status" value="1"/>
</dbReference>
<gene>
    <name evidence="6" type="ORF">PSU93_01435</name>
</gene>
<feature type="domain" description="Type I restriction modification DNA specificity" evidence="5">
    <location>
        <begin position="340"/>
        <end position="466"/>
    </location>
</feature>
<dbReference type="EMBL" id="JAQSDF010000002">
    <property type="protein sequence ID" value="MDI1229796.1"/>
    <property type="molecule type" value="Genomic_DNA"/>
</dbReference>
<keyword evidence="4" id="KW-0175">Coiled coil</keyword>
<dbReference type="GO" id="GO:0016787">
    <property type="term" value="F:hydrolase activity"/>
    <property type="evidence" value="ECO:0007669"/>
    <property type="project" value="UniProtKB-KW"/>
</dbReference>
<dbReference type="EC" id="3.1.21.-" evidence="6"/>
<feature type="domain" description="Type I restriction modification DNA specificity" evidence="5">
    <location>
        <begin position="47"/>
        <end position="206"/>
    </location>
</feature>
<keyword evidence="3" id="KW-0238">DNA-binding</keyword>
<dbReference type="Pfam" id="PF01420">
    <property type="entry name" value="Methylase_S"/>
    <property type="match status" value="2"/>
</dbReference>
<evidence type="ECO:0000313" key="7">
    <source>
        <dbReference type="Proteomes" id="UP001160519"/>
    </source>
</evidence>
<feature type="coiled-coil region" evidence="4">
    <location>
        <begin position="448"/>
        <end position="475"/>
    </location>
</feature>
<dbReference type="Proteomes" id="UP001160519">
    <property type="component" value="Unassembled WGS sequence"/>
</dbReference>
<dbReference type="AlphaFoldDB" id="A0AA43TJ09"/>
<keyword evidence="7" id="KW-1185">Reference proteome</keyword>
<dbReference type="SUPFAM" id="SSF116734">
    <property type="entry name" value="DNA methylase specificity domain"/>
    <property type="match status" value="2"/>
</dbReference>
<comment type="similarity">
    <text evidence="1">Belongs to the type-I restriction system S methylase family.</text>
</comment>
<evidence type="ECO:0000256" key="2">
    <source>
        <dbReference type="ARBA" id="ARBA00022747"/>
    </source>
</evidence>
<accession>A0AA43TJ09</accession>
<dbReference type="PANTHER" id="PTHR43140:SF1">
    <property type="entry name" value="TYPE I RESTRICTION ENZYME ECOKI SPECIFICITY SUBUNIT"/>
    <property type="match status" value="1"/>
</dbReference>
<reference evidence="6" key="1">
    <citation type="submission" date="2023-01" db="EMBL/GenBank/DDBJ databases">
        <title>Biogeochemical cycle of methane in antarctic sediments.</title>
        <authorList>
            <person name="Roldan D.M."/>
            <person name="Menes R.J."/>
        </authorList>
    </citation>
    <scope>NUCLEOTIDE SEQUENCE [LARGE SCALE GENOMIC DNA]</scope>
    <source>
        <strain evidence="6">K-2018 MAG008</strain>
    </source>
</reference>
<dbReference type="GO" id="GO:0004519">
    <property type="term" value="F:endonuclease activity"/>
    <property type="evidence" value="ECO:0007669"/>
    <property type="project" value="UniProtKB-KW"/>
</dbReference>
<sequence>MSPSNLKREDGLKVFFINFSDVDGRFDPLYYYSVNNLGIVNHTRYPVKKLSEVITMQRGRFGHRPRNEPRFYGGEYPFIQTGDIVRASQANGQITYSQTLNELGLKTSRLFSEPVVVITIAANIGDTAILDYPACFPDSLIGMTPKTNELILEYINLYFKFIKSYLEDLAPQSAQKNINYQQLSPVPIVVPPLEIQQHVVQIYHAALTKRQEKKQQAQALLAGIDAYLLEELGITLPLQNNSLEKRMFRVNSREVLGGRFDPKLYDTTTTNLKKAITASLFKKIPLRQLLTQSVAGDWGKDIDEEMGDGYQKCLVVRSTEFDNQFNLNLDGSRVKYRLIASDKLHRINIQENDLLIEKSGGSPDQPVGRVALVTAEYINQESLCFSNFIHKIHVDETVICPAYLFNYLKTMHSIKLTDAMQSQTNGIRNLIMSSFLNQLIVLPPLQQQKQIASKIESVRNQAKQLQTEAAQILADAKAEVERMILGE</sequence>
<organism evidence="6 7">
    <name type="scientific">Candidatus Methylobacter titanis</name>
    <dbReference type="NCBI Taxonomy" id="3053457"/>
    <lineage>
        <taxon>Bacteria</taxon>
        <taxon>Pseudomonadati</taxon>
        <taxon>Pseudomonadota</taxon>
        <taxon>Gammaproteobacteria</taxon>
        <taxon>Methylococcales</taxon>
        <taxon>Methylococcaceae</taxon>
        <taxon>Methylobacter</taxon>
    </lineage>
</organism>
<evidence type="ECO:0000256" key="4">
    <source>
        <dbReference type="SAM" id="Coils"/>
    </source>
</evidence>
<evidence type="ECO:0000256" key="1">
    <source>
        <dbReference type="ARBA" id="ARBA00010923"/>
    </source>
</evidence>
<evidence type="ECO:0000313" key="6">
    <source>
        <dbReference type="EMBL" id="MDI1229796.1"/>
    </source>
</evidence>
<protein>
    <submittedName>
        <fullName evidence="6">Restriction endonuclease subunit S</fullName>
        <ecNumber evidence="6">3.1.21.-</ecNumber>
    </submittedName>
</protein>
<keyword evidence="6" id="KW-0255">Endonuclease</keyword>
<evidence type="ECO:0000256" key="3">
    <source>
        <dbReference type="ARBA" id="ARBA00023125"/>
    </source>
</evidence>
<comment type="caution">
    <text evidence="6">The sequence shown here is derived from an EMBL/GenBank/DDBJ whole genome shotgun (WGS) entry which is preliminary data.</text>
</comment>
<keyword evidence="6" id="KW-0540">Nuclease</keyword>
<dbReference type="InterPro" id="IPR000055">
    <property type="entry name" value="Restrct_endonuc_typeI_TRD"/>
</dbReference>
<keyword evidence="6" id="KW-0378">Hydrolase</keyword>
<dbReference type="InterPro" id="IPR044946">
    <property type="entry name" value="Restrct_endonuc_typeI_TRD_sf"/>
</dbReference>
<dbReference type="InterPro" id="IPR051212">
    <property type="entry name" value="Type-I_RE_S_subunit"/>
</dbReference>
<dbReference type="GO" id="GO:0009307">
    <property type="term" value="P:DNA restriction-modification system"/>
    <property type="evidence" value="ECO:0007669"/>
    <property type="project" value="UniProtKB-KW"/>
</dbReference>
<proteinExistence type="inferred from homology"/>
<dbReference type="PANTHER" id="PTHR43140">
    <property type="entry name" value="TYPE-1 RESTRICTION ENZYME ECOKI SPECIFICITY PROTEIN"/>
    <property type="match status" value="1"/>
</dbReference>
<dbReference type="GO" id="GO:0003677">
    <property type="term" value="F:DNA binding"/>
    <property type="evidence" value="ECO:0007669"/>
    <property type="project" value="UniProtKB-KW"/>
</dbReference>
<keyword evidence="2" id="KW-0680">Restriction system</keyword>
<name>A0AA43TJ09_9GAMM</name>
<evidence type="ECO:0000259" key="5">
    <source>
        <dbReference type="Pfam" id="PF01420"/>
    </source>
</evidence>
<dbReference type="Gene3D" id="3.90.220.20">
    <property type="entry name" value="DNA methylase specificity domains"/>
    <property type="match status" value="2"/>
</dbReference>